<evidence type="ECO:0000259" key="1">
    <source>
        <dbReference type="PROSITE" id="PS50181"/>
    </source>
</evidence>
<sequence length="150" mass="17382">MATLHDLPPELRLQVFPHLPLKGLIAAEGVCRRWKEFIAILHDPLFRDLDSRPWLWENFCALDRQAYLDHILAQHNYIPEDFRLWILEWPNKAVIACAWPGLPAVYCAEDADDVERVEGYNHLGRLDAPLYKTGVELQRICHPYHCSDGG</sequence>
<evidence type="ECO:0000313" key="3">
    <source>
        <dbReference type="Proteomes" id="UP001221142"/>
    </source>
</evidence>
<name>A0AAD7FGZ4_9AGAR</name>
<dbReference type="PROSITE" id="PS50181">
    <property type="entry name" value="FBOX"/>
    <property type="match status" value="1"/>
</dbReference>
<comment type="caution">
    <text evidence="2">The sequence shown here is derived from an EMBL/GenBank/DDBJ whole genome shotgun (WGS) entry which is preliminary data.</text>
</comment>
<dbReference type="InterPro" id="IPR001810">
    <property type="entry name" value="F-box_dom"/>
</dbReference>
<dbReference type="AlphaFoldDB" id="A0AAD7FGZ4"/>
<gene>
    <name evidence="2" type="ORF">FB45DRAFT_1095914</name>
</gene>
<proteinExistence type="predicted"/>
<evidence type="ECO:0000313" key="2">
    <source>
        <dbReference type="EMBL" id="KAJ7619589.1"/>
    </source>
</evidence>
<protein>
    <recommendedName>
        <fullName evidence="1">F-box domain-containing protein</fullName>
    </recommendedName>
</protein>
<keyword evidence="3" id="KW-1185">Reference proteome</keyword>
<accession>A0AAD7FGZ4</accession>
<dbReference type="Pfam" id="PF12937">
    <property type="entry name" value="F-box-like"/>
    <property type="match status" value="1"/>
</dbReference>
<dbReference type="Proteomes" id="UP001221142">
    <property type="component" value="Unassembled WGS sequence"/>
</dbReference>
<dbReference type="InterPro" id="IPR036047">
    <property type="entry name" value="F-box-like_dom_sf"/>
</dbReference>
<dbReference type="EMBL" id="JARKIF010000018">
    <property type="protein sequence ID" value="KAJ7619589.1"/>
    <property type="molecule type" value="Genomic_DNA"/>
</dbReference>
<feature type="domain" description="F-box" evidence="1">
    <location>
        <begin position="1"/>
        <end position="49"/>
    </location>
</feature>
<reference evidence="2" key="1">
    <citation type="submission" date="2023-03" db="EMBL/GenBank/DDBJ databases">
        <title>Massive genome expansion in bonnet fungi (Mycena s.s.) driven by repeated elements and novel gene families across ecological guilds.</title>
        <authorList>
            <consortium name="Lawrence Berkeley National Laboratory"/>
            <person name="Harder C.B."/>
            <person name="Miyauchi S."/>
            <person name="Viragh M."/>
            <person name="Kuo A."/>
            <person name="Thoen E."/>
            <person name="Andreopoulos B."/>
            <person name="Lu D."/>
            <person name="Skrede I."/>
            <person name="Drula E."/>
            <person name="Henrissat B."/>
            <person name="Morin E."/>
            <person name="Kohler A."/>
            <person name="Barry K."/>
            <person name="LaButti K."/>
            <person name="Morin E."/>
            <person name="Salamov A."/>
            <person name="Lipzen A."/>
            <person name="Mereny Z."/>
            <person name="Hegedus B."/>
            <person name="Baldrian P."/>
            <person name="Stursova M."/>
            <person name="Weitz H."/>
            <person name="Taylor A."/>
            <person name="Grigoriev I.V."/>
            <person name="Nagy L.G."/>
            <person name="Martin F."/>
            <person name="Kauserud H."/>
        </authorList>
    </citation>
    <scope>NUCLEOTIDE SEQUENCE</scope>
    <source>
        <strain evidence="2">9284</strain>
    </source>
</reference>
<organism evidence="2 3">
    <name type="scientific">Roridomyces roridus</name>
    <dbReference type="NCBI Taxonomy" id="1738132"/>
    <lineage>
        <taxon>Eukaryota</taxon>
        <taxon>Fungi</taxon>
        <taxon>Dikarya</taxon>
        <taxon>Basidiomycota</taxon>
        <taxon>Agaricomycotina</taxon>
        <taxon>Agaricomycetes</taxon>
        <taxon>Agaricomycetidae</taxon>
        <taxon>Agaricales</taxon>
        <taxon>Marasmiineae</taxon>
        <taxon>Mycenaceae</taxon>
        <taxon>Roridomyces</taxon>
    </lineage>
</organism>
<dbReference type="SUPFAM" id="SSF81383">
    <property type="entry name" value="F-box domain"/>
    <property type="match status" value="1"/>
</dbReference>
<dbReference type="Gene3D" id="1.20.1280.50">
    <property type="match status" value="1"/>
</dbReference>